<comment type="caution">
    <text evidence="1">The sequence shown here is derived from an EMBL/GenBank/DDBJ whole genome shotgun (WGS) entry which is preliminary data.</text>
</comment>
<proteinExistence type="predicted"/>
<evidence type="ECO:0000313" key="2">
    <source>
        <dbReference type="Proteomes" id="UP000253562"/>
    </source>
</evidence>
<sequence>MTYPKEHVVESISTGDSDRTLIVNCTDKTGCVFVEIRQQNYGGQRVGWFTQSSVQVPPEALAAMRTALGIASALPEMVSAKRERATLKAARMEEDYVVTGRIPSPQAPALRVWHAESA</sequence>
<dbReference type="Proteomes" id="UP000253562">
    <property type="component" value="Unassembled WGS sequence"/>
</dbReference>
<reference evidence="1 2" key="1">
    <citation type="submission" date="2018-07" db="EMBL/GenBank/DDBJ databases">
        <title>Comparative genomes isolates from brazilian mangrove.</title>
        <authorList>
            <person name="De Araujo J.E."/>
            <person name="Taketani R.G."/>
            <person name="Silva M.C.P."/>
            <person name="Lourenco M.V."/>
            <person name="Oliveira V.M."/>
            <person name="Andreote F.D."/>
        </authorList>
    </citation>
    <scope>NUCLEOTIDE SEQUENCE [LARGE SCALE GENOMIC DNA]</scope>
    <source>
        <strain evidence="1 2">HEX PRIS-MGV</strain>
    </source>
</reference>
<organism evidence="1 2">
    <name type="scientific">Bremerella cremea</name>
    <dbReference type="NCBI Taxonomy" id="1031537"/>
    <lineage>
        <taxon>Bacteria</taxon>
        <taxon>Pseudomonadati</taxon>
        <taxon>Planctomycetota</taxon>
        <taxon>Planctomycetia</taxon>
        <taxon>Pirellulales</taxon>
        <taxon>Pirellulaceae</taxon>
        <taxon>Bremerella</taxon>
    </lineage>
</organism>
<dbReference type="RefSeq" id="WP_114372384.1">
    <property type="nucleotide sequence ID" value="NZ_QPEX01000045.1"/>
</dbReference>
<dbReference type="EMBL" id="QPEX01000045">
    <property type="protein sequence ID" value="RCS41311.1"/>
    <property type="molecule type" value="Genomic_DNA"/>
</dbReference>
<dbReference type="OrthoDB" id="287613at2"/>
<protein>
    <submittedName>
        <fullName evidence="1">Uncharacterized protein</fullName>
    </submittedName>
</protein>
<accession>A0A368KKL3</accession>
<gene>
    <name evidence="1" type="ORF">DTL42_22350</name>
</gene>
<dbReference type="AlphaFoldDB" id="A0A368KKL3"/>
<evidence type="ECO:0000313" key="1">
    <source>
        <dbReference type="EMBL" id="RCS41311.1"/>
    </source>
</evidence>
<name>A0A368KKL3_9BACT</name>